<name>W1PRC7_AMBTC</name>
<evidence type="ECO:0000313" key="3">
    <source>
        <dbReference type="Proteomes" id="UP000017836"/>
    </source>
</evidence>
<proteinExistence type="predicted"/>
<accession>W1PRC7</accession>
<protein>
    <submittedName>
        <fullName evidence="2">Uncharacterized protein</fullName>
    </submittedName>
</protein>
<reference evidence="3" key="1">
    <citation type="journal article" date="2013" name="Science">
        <title>The Amborella genome and the evolution of flowering plants.</title>
        <authorList>
            <consortium name="Amborella Genome Project"/>
        </authorList>
    </citation>
    <scope>NUCLEOTIDE SEQUENCE [LARGE SCALE GENOMIC DNA]</scope>
</reference>
<dbReference type="AlphaFoldDB" id="W1PRC7"/>
<feature type="region of interest" description="Disordered" evidence="1">
    <location>
        <begin position="1"/>
        <end position="45"/>
    </location>
</feature>
<evidence type="ECO:0000256" key="1">
    <source>
        <dbReference type="SAM" id="MobiDB-lite"/>
    </source>
</evidence>
<gene>
    <name evidence="2" type="ORF">AMTR_s00026p00131470</name>
</gene>
<dbReference type="EMBL" id="KI392852">
    <property type="protein sequence ID" value="ERN10384.1"/>
    <property type="molecule type" value="Genomic_DNA"/>
</dbReference>
<feature type="compositionally biased region" description="Polar residues" evidence="1">
    <location>
        <begin position="9"/>
        <end position="20"/>
    </location>
</feature>
<evidence type="ECO:0000313" key="2">
    <source>
        <dbReference type="EMBL" id="ERN10384.1"/>
    </source>
</evidence>
<organism evidence="2 3">
    <name type="scientific">Amborella trichopoda</name>
    <dbReference type="NCBI Taxonomy" id="13333"/>
    <lineage>
        <taxon>Eukaryota</taxon>
        <taxon>Viridiplantae</taxon>
        <taxon>Streptophyta</taxon>
        <taxon>Embryophyta</taxon>
        <taxon>Tracheophyta</taxon>
        <taxon>Spermatophyta</taxon>
        <taxon>Magnoliopsida</taxon>
        <taxon>Amborellales</taxon>
        <taxon>Amborellaceae</taxon>
        <taxon>Amborella</taxon>
    </lineage>
</organism>
<keyword evidence="3" id="KW-1185">Reference proteome</keyword>
<dbReference type="HOGENOM" id="CLU_1505456_0_0_1"/>
<dbReference type="Proteomes" id="UP000017836">
    <property type="component" value="Unassembled WGS sequence"/>
</dbReference>
<dbReference type="Gramene" id="ERN10384">
    <property type="protein sequence ID" value="ERN10384"/>
    <property type="gene ID" value="AMTR_s00026p00131470"/>
</dbReference>
<sequence>MSAGHVNPVQPSIHNAQSADPTPKSLNDAPRSANDAPNFTNGDPRLGNGSLRLAYMRPNQLIFGEDVASLCAATVNTSGPSEPIPMSTMLRPGQTHYVNPSVRPQGDHLHAKLSLSVMPNLPVYGLPRAPSERPNIASTLVNCRSEGQQMVQIKAHAPLVDVHPPPTYVHSYVGVHPNA</sequence>